<feature type="region of interest" description="Disordered" evidence="3">
    <location>
        <begin position="105"/>
        <end position="133"/>
    </location>
</feature>
<evidence type="ECO:0000259" key="5">
    <source>
        <dbReference type="PROSITE" id="PS50994"/>
    </source>
</evidence>
<sequence length="1656" mass="189258">MNSTRSGTLPVNVVLDKSEPEQIPLWMKMCNVPLEALTAKGINVLASRIGIPLIIDDVTATMCTKGIGRVRYDAVLVEVFAKRGLPNDIEVVYRNGRQEEIRRKSVKEAECSKANDKEQNNVEKDKQNKGDKEGFIEVKNTKAGGFGEKVKIKFFKPNTQPQSFSPNTEGSSKKKLMTNFMFQPNNKEGNKKQAEEVKTPLGKNMKDSVDGNDAKETWTELVHNFEGPSDTKENRIMDLKLEYQTFRTKSTESLSQTCTRYKTMLSELSNDSVNLSKHEINVGFVNSLLKKWLTFSQGLRNANNTQTLDLADIYRRFVYEDNLIQRSKEYLRDLDTEYRKRAFLAYSKRFIKRRNNFSGQKANENTKCYKCGNKGHFARDCFSKTSNPSYQSPVNNYLSVSKGFQPKSTPKLIHSSPNSSSQAALNFQKDYKAKYKKIKAKLALLEASPSSSQNPKTFQTKNKGLVAETFDWDEEEVSDDEVPQVKVLMALADDELTVGKSHTRNGELLIESLSKMNVNENAFIPDSMDYDHEMVPKSKDWIKRPNTNIKLPNFNTKRILVPKSQVVNMSLKPTESSTGLESSNDYAAEPITPLPPLNILQGASPSSEILKAKVKPFLPCIHYGYNDHRRDDYRNYCECEIYGSYDHVTSRHNRVIHIRGGVLAESYQSNKSSIGVKCDTCGSTVHSTTDHNEFDHFKRVSPISINHEKYTLVIVDEYSRYTWVHFLRKKSQTPKMIMSFIKMVENQNDVKVKHIRTDNGTVFRNHELESFCNEKGISHNFSSPYTPKQNGVAERKNRTLIEAARTMLNGSVFSKHFWSEAVRIACYAQNRSIIIKRHDKTPYKIFRERIPNISYFYVFKYTSEDDIGIDDSSRYPLDEFVHEDDPSRQYQIDSDISYYVISHGRSLSELTHENQVPEVIALNEPDIPHTKDTEGEDTSQPPPPPLIASPKAPQMVSSIKLPILEKGEYILWTMKMRQYLAHTDYALWEVILNGNSAVQMTKDETEGLDKGYDRFQRLLSLLEIHRAGVSTEDANQKFLRSLPLAWSNISLIMRNKPGIDNLGIDNLDIDDLYNNLKVYEADIKGSSRSSSHSQNVAQGFSSYVDELMFSFFANQSSSRQLDNEDLEQIDQDDLEEMGLNGRDCRSAKNSGNMSRDAGNAGYRGRDNGKRTTKKEDEKALVVQDGLGTYDWSYQVEEEATDFAFMAFISNPSSTSSLNFKIDKALKEKEDLKDKLKKFETSLKHLTKLLDSQISVKVKTGLSYDSQFNEKEVLDVKEEEVTETVFDNRSSDEKNSLANDRFKKGKGYHVVPPPLIGNCMPPKSDLSFAGLDDFIYTFKISETITSVTKDEKDAHETSTACVDKPKEDRFVKFRKRSQSLIHNINRNICLRSFIPYPFHNIIIMFNTNNNMQTQTSNTLHNAIMEAGSKDRPPMLAPGIDNDIYSIVYACPNACEMWKAIERLKQGESINVQDLETNLYWEFGKFTSQDGESLESYYSMFYKMMNELIKNQCKLTNHQVNVQFLLQLQPEWQRSQQAATRNRGKAIINSPQPIYDQEPFMVAEDDETSKDKEIDKLMALISLLFKKIYKPTNNNLRTSSNTSRANQDKSPRIHRNAGECQKPKKAKDAAYHREKMLLCKQEEAGIQLNAEQADWRDD</sequence>
<feature type="region of interest" description="Disordered" evidence="3">
    <location>
        <begin position="1592"/>
        <end position="1626"/>
    </location>
</feature>
<dbReference type="PANTHER" id="PTHR42648:SF32">
    <property type="entry name" value="RIBONUCLEASE H-LIKE DOMAIN, GAG-PRE-INTEGRASE DOMAIN PROTEIN-RELATED"/>
    <property type="match status" value="1"/>
</dbReference>
<dbReference type="SMART" id="SM00343">
    <property type="entry name" value="ZnF_C2HC"/>
    <property type="match status" value="1"/>
</dbReference>
<gene>
    <name evidence="6" type="ORF">Tci_046278</name>
</gene>
<accession>A0A6L2MKP3</accession>
<dbReference type="InterPro" id="IPR036875">
    <property type="entry name" value="Znf_CCHC_sf"/>
</dbReference>
<feature type="region of interest" description="Disordered" evidence="3">
    <location>
        <begin position="922"/>
        <end position="951"/>
    </location>
</feature>
<feature type="domain" description="Integrase catalytic" evidence="5">
    <location>
        <begin position="684"/>
        <end position="850"/>
    </location>
</feature>
<dbReference type="InterPro" id="IPR036397">
    <property type="entry name" value="RNaseH_sf"/>
</dbReference>
<dbReference type="InterPro" id="IPR012337">
    <property type="entry name" value="RNaseH-like_sf"/>
</dbReference>
<evidence type="ECO:0000313" key="6">
    <source>
        <dbReference type="EMBL" id="GEU74300.1"/>
    </source>
</evidence>
<dbReference type="Gene3D" id="4.10.60.10">
    <property type="entry name" value="Zinc finger, CCHC-type"/>
    <property type="match status" value="1"/>
</dbReference>
<keyword evidence="1" id="KW-0863">Zinc-finger</keyword>
<evidence type="ECO:0000256" key="1">
    <source>
        <dbReference type="PROSITE-ProRule" id="PRU00047"/>
    </source>
</evidence>
<keyword evidence="1" id="KW-0862">Zinc</keyword>
<dbReference type="SUPFAM" id="SSF53098">
    <property type="entry name" value="Ribonuclease H-like"/>
    <property type="match status" value="1"/>
</dbReference>
<dbReference type="Gene3D" id="3.30.420.10">
    <property type="entry name" value="Ribonuclease H-like superfamily/Ribonuclease H"/>
    <property type="match status" value="1"/>
</dbReference>
<dbReference type="GO" id="GO:0015074">
    <property type="term" value="P:DNA integration"/>
    <property type="evidence" value="ECO:0007669"/>
    <property type="project" value="InterPro"/>
</dbReference>
<evidence type="ECO:0000256" key="3">
    <source>
        <dbReference type="SAM" id="MobiDB-lite"/>
    </source>
</evidence>
<dbReference type="Pfam" id="PF00098">
    <property type="entry name" value="zf-CCHC"/>
    <property type="match status" value="1"/>
</dbReference>
<dbReference type="InterPro" id="IPR001584">
    <property type="entry name" value="Integrase_cat-core"/>
</dbReference>
<dbReference type="InterPro" id="IPR001878">
    <property type="entry name" value="Znf_CCHC"/>
</dbReference>
<dbReference type="PROSITE" id="PS50994">
    <property type="entry name" value="INTEGRASE"/>
    <property type="match status" value="1"/>
</dbReference>
<dbReference type="SUPFAM" id="SSF57756">
    <property type="entry name" value="Retrovirus zinc finger-like domains"/>
    <property type="match status" value="1"/>
</dbReference>
<feature type="region of interest" description="Disordered" evidence="3">
    <location>
        <begin position="1139"/>
        <end position="1174"/>
    </location>
</feature>
<dbReference type="Pfam" id="PF14223">
    <property type="entry name" value="Retrotran_gag_2"/>
    <property type="match status" value="1"/>
</dbReference>
<protein>
    <submittedName>
        <fullName evidence="6">Retrovirus-related Pol polyprotein from transposon TNT 1-94</fullName>
    </submittedName>
</protein>
<feature type="compositionally biased region" description="Basic and acidic residues" evidence="3">
    <location>
        <begin position="1163"/>
        <end position="1174"/>
    </location>
</feature>
<dbReference type="GO" id="GO:0008270">
    <property type="term" value="F:zinc ion binding"/>
    <property type="evidence" value="ECO:0007669"/>
    <property type="project" value="UniProtKB-KW"/>
</dbReference>
<feature type="compositionally biased region" description="Low complexity" evidence="3">
    <location>
        <begin position="1592"/>
        <end position="1603"/>
    </location>
</feature>
<reference evidence="6" key="1">
    <citation type="journal article" date="2019" name="Sci. Rep.">
        <title>Draft genome of Tanacetum cinerariifolium, the natural source of mosquito coil.</title>
        <authorList>
            <person name="Yamashiro T."/>
            <person name="Shiraishi A."/>
            <person name="Satake H."/>
            <person name="Nakayama K."/>
        </authorList>
    </citation>
    <scope>NUCLEOTIDE SEQUENCE</scope>
</reference>
<dbReference type="EMBL" id="BKCJ010006859">
    <property type="protein sequence ID" value="GEU74300.1"/>
    <property type="molecule type" value="Genomic_DNA"/>
</dbReference>
<comment type="caution">
    <text evidence="6">The sequence shown here is derived from an EMBL/GenBank/DDBJ whole genome shotgun (WGS) entry which is preliminary data.</text>
</comment>
<dbReference type="Pfam" id="PF00665">
    <property type="entry name" value="rve"/>
    <property type="match status" value="1"/>
</dbReference>
<feature type="coiled-coil region" evidence="2">
    <location>
        <begin position="1221"/>
        <end position="1248"/>
    </location>
</feature>
<feature type="domain" description="CCHC-type" evidence="4">
    <location>
        <begin position="367"/>
        <end position="381"/>
    </location>
</feature>
<keyword evidence="2" id="KW-0175">Coiled coil</keyword>
<evidence type="ECO:0000256" key="2">
    <source>
        <dbReference type="SAM" id="Coils"/>
    </source>
</evidence>
<evidence type="ECO:0000259" key="4">
    <source>
        <dbReference type="PROSITE" id="PS50158"/>
    </source>
</evidence>
<dbReference type="PROSITE" id="PS50158">
    <property type="entry name" value="ZF_CCHC"/>
    <property type="match status" value="1"/>
</dbReference>
<organism evidence="6">
    <name type="scientific">Tanacetum cinerariifolium</name>
    <name type="common">Dalmatian daisy</name>
    <name type="synonym">Chrysanthemum cinerariifolium</name>
    <dbReference type="NCBI Taxonomy" id="118510"/>
    <lineage>
        <taxon>Eukaryota</taxon>
        <taxon>Viridiplantae</taxon>
        <taxon>Streptophyta</taxon>
        <taxon>Embryophyta</taxon>
        <taxon>Tracheophyta</taxon>
        <taxon>Spermatophyta</taxon>
        <taxon>Magnoliopsida</taxon>
        <taxon>eudicotyledons</taxon>
        <taxon>Gunneridae</taxon>
        <taxon>Pentapetalae</taxon>
        <taxon>asterids</taxon>
        <taxon>campanulids</taxon>
        <taxon>Asterales</taxon>
        <taxon>Asteraceae</taxon>
        <taxon>Asteroideae</taxon>
        <taxon>Anthemideae</taxon>
        <taxon>Anthemidinae</taxon>
        <taxon>Tanacetum</taxon>
    </lineage>
</organism>
<dbReference type="GO" id="GO:0003676">
    <property type="term" value="F:nucleic acid binding"/>
    <property type="evidence" value="ECO:0007669"/>
    <property type="project" value="InterPro"/>
</dbReference>
<dbReference type="InterPro" id="IPR039537">
    <property type="entry name" value="Retrotran_Ty1/copia-like"/>
</dbReference>
<name>A0A6L2MKP3_TANCI</name>
<dbReference type="PANTHER" id="PTHR42648">
    <property type="entry name" value="TRANSPOSASE, PUTATIVE-RELATED"/>
    <property type="match status" value="1"/>
</dbReference>
<feature type="non-terminal residue" evidence="6">
    <location>
        <position position="1656"/>
    </location>
</feature>
<keyword evidence="1" id="KW-0479">Metal-binding</keyword>
<proteinExistence type="predicted"/>